<dbReference type="InterPro" id="IPR012795">
    <property type="entry name" value="tRNA_Ile_lys_synt_N"/>
</dbReference>
<evidence type="ECO:0000256" key="3">
    <source>
        <dbReference type="ARBA" id="ARBA00022598"/>
    </source>
</evidence>
<feature type="binding site" evidence="8">
    <location>
        <begin position="29"/>
        <end position="34"/>
    </location>
    <ligand>
        <name>ATP</name>
        <dbReference type="ChEBI" id="CHEBI:30616"/>
    </ligand>
</feature>
<keyword evidence="2 8" id="KW-0963">Cytoplasm</keyword>
<evidence type="ECO:0000259" key="9">
    <source>
        <dbReference type="SMART" id="SM00977"/>
    </source>
</evidence>
<dbReference type="PANTHER" id="PTHR43033:SF1">
    <property type="entry name" value="TRNA(ILE)-LYSIDINE SYNTHASE-RELATED"/>
    <property type="match status" value="1"/>
</dbReference>
<comment type="function">
    <text evidence="8">Ligates lysine onto the cytidine present at position 34 of the AUA codon-specific tRNA(Ile) that contains the anticodon CAU, in an ATP-dependent manner. Cytidine is converted to lysidine, thus changing the amino acid specificity of the tRNA from methionine to isoleucine.</text>
</comment>
<dbReference type="NCBIfam" id="TIGR02433">
    <property type="entry name" value="lysidine_TilS_C"/>
    <property type="match status" value="1"/>
</dbReference>
<dbReference type="GO" id="GO:0032267">
    <property type="term" value="F:tRNA(Ile)-lysidine synthase activity"/>
    <property type="evidence" value="ECO:0007669"/>
    <property type="project" value="UniProtKB-EC"/>
</dbReference>
<keyword evidence="3 8" id="KW-0436">Ligase</keyword>
<organism evidence="10">
    <name type="scientific">Neisseria leonii</name>
    <dbReference type="NCBI Taxonomy" id="2995413"/>
    <lineage>
        <taxon>Bacteria</taxon>
        <taxon>Pseudomonadati</taxon>
        <taxon>Pseudomonadota</taxon>
        <taxon>Betaproteobacteria</taxon>
        <taxon>Neisseriales</taxon>
        <taxon>Neisseriaceae</taxon>
        <taxon>Neisseria</taxon>
    </lineage>
</organism>
<dbReference type="InterPro" id="IPR011063">
    <property type="entry name" value="TilS/TtcA_N"/>
</dbReference>
<evidence type="ECO:0000313" key="12">
    <source>
        <dbReference type="Proteomes" id="UP001149607"/>
    </source>
</evidence>
<protein>
    <recommendedName>
        <fullName evidence="8">tRNA(Ile)-lysidine synthase</fullName>
        <ecNumber evidence="8">6.3.4.19</ecNumber>
    </recommendedName>
    <alternativeName>
        <fullName evidence="8">tRNA(Ile)-2-lysyl-cytidine synthase</fullName>
    </alternativeName>
    <alternativeName>
        <fullName evidence="8">tRNA(Ile)-lysidine synthetase</fullName>
    </alternativeName>
</protein>
<sequence>MQEQAWLHGLAAQLPQVWREGIRVEAALSGGLDSVVLLHLLRRLREVHRFELGAVHVHHGLQTAADEWARFCAQLCTDWQVPLRVEKVRVAADGSGVEAAARQARYRVFAASPAEVVALAHHADDQVETFFLAALRGGGLRALSAMPRERLLAGKCLWRPLLSYSREQLAAYAARHHLPFVEDPSNGHQIYLRNWLRLSGLPAWRAHLPHLARHISASVAQLQEEAALLAEIEAADAALVCRGGVLDLALWRGLGSGRRRRQLLNFARENGLGGLNRAMLADADRVLCRADSGRWLLAGGSLLAHQGRLYALEAAWRQTYPPGQEGCVQALFSDGLWQLRPSENGLAEECFARNGRIRPARSGERMAVAGGSKTVKKILQEAGVPPLLRTDWPVLEIDGECAALIGICAARTHAVRGGLLPYWPPLMRWVMHRRIGETDGFTVADI</sequence>
<keyword evidence="12" id="KW-1185">Reference proteome</keyword>
<comment type="similarity">
    <text evidence="8">Belongs to the tRNA(Ile)-lysidine synthase family.</text>
</comment>
<dbReference type="HAMAP" id="MF_01161">
    <property type="entry name" value="tRNA_Ile_lys_synt"/>
    <property type="match status" value="1"/>
</dbReference>
<dbReference type="AlphaFoldDB" id="A0A9X4EAH7"/>
<evidence type="ECO:0000313" key="10">
    <source>
        <dbReference type="EMBL" id="MDD9328403.1"/>
    </source>
</evidence>
<dbReference type="SUPFAM" id="SSF52402">
    <property type="entry name" value="Adenine nucleotide alpha hydrolases-like"/>
    <property type="match status" value="1"/>
</dbReference>
<dbReference type="Proteomes" id="UP001149607">
    <property type="component" value="Chromosome"/>
</dbReference>
<dbReference type="GO" id="GO:0006400">
    <property type="term" value="P:tRNA modification"/>
    <property type="evidence" value="ECO:0007669"/>
    <property type="project" value="UniProtKB-UniRule"/>
</dbReference>
<proteinExistence type="inferred from homology"/>
<reference evidence="10" key="1">
    <citation type="submission" date="2022-10" db="EMBL/GenBank/DDBJ databases">
        <authorList>
            <person name="Boutroux M."/>
        </authorList>
    </citation>
    <scope>NUCLEOTIDE SEQUENCE</scope>
    <source>
        <strain evidence="10">51.81</strain>
    </source>
</reference>
<dbReference type="Gene3D" id="3.40.50.620">
    <property type="entry name" value="HUPs"/>
    <property type="match status" value="1"/>
</dbReference>
<comment type="subcellular location">
    <subcellularLocation>
        <location evidence="1 8">Cytoplasm</location>
    </subcellularLocation>
</comment>
<dbReference type="PANTHER" id="PTHR43033">
    <property type="entry name" value="TRNA(ILE)-LYSIDINE SYNTHASE-RELATED"/>
    <property type="match status" value="1"/>
</dbReference>
<dbReference type="CDD" id="cd01992">
    <property type="entry name" value="TilS_N"/>
    <property type="match status" value="1"/>
</dbReference>
<evidence type="ECO:0000256" key="2">
    <source>
        <dbReference type="ARBA" id="ARBA00022490"/>
    </source>
</evidence>
<reference evidence="11" key="2">
    <citation type="submission" date="2024-02" db="EMBL/GenBank/DDBJ databases">
        <title>Neisseria leonii sp. nov.</title>
        <authorList>
            <person name="Boutroux M."/>
            <person name="Favre-Rochex S."/>
            <person name="Gorgette O."/>
            <person name="Touak G."/>
            <person name="Muhle E."/>
            <person name="Chesneau O."/>
            <person name="Clermont D."/>
            <person name="Rahi P."/>
        </authorList>
    </citation>
    <scope>NUCLEOTIDE SEQUENCE</scope>
    <source>
        <strain evidence="11">51.81</strain>
    </source>
</reference>
<evidence type="ECO:0000256" key="8">
    <source>
        <dbReference type="HAMAP-Rule" id="MF_01161"/>
    </source>
</evidence>
<evidence type="ECO:0000313" key="11">
    <source>
        <dbReference type="EMBL" id="WWY03800.1"/>
    </source>
</evidence>
<feature type="domain" description="Lysidine-tRNA(Ile) synthetase C-terminal" evidence="9">
    <location>
        <begin position="355"/>
        <end position="426"/>
    </location>
</feature>
<comment type="catalytic activity">
    <reaction evidence="7 8">
        <text>cytidine(34) in tRNA(Ile2) + L-lysine + ATP = lysidine(34) in tRNA(Ile2) + AMP + diphosphate + H(+)</text>
        <dbReference type="Rhea" id="RHEA:43744"/>
        <dbReference type="Rhea" id="RHEA-COMP:10625"/>
        <dbReference type="Rhea" id="RHEA-COMP:10670"/>
        <dbReference type="ChEBI" id="CHEBI:15378"/>
        <dbReference type="ChEBI" id="CHEBI:30616"/>
        <dbReference type="ChEBI" id="CHEBI:32551"/>
        <dbReference type="ChEBI" id="CHEBI:33019"/>
        <dbReference type="ChEBI" id="CHEBI:82748"/>
        <dbReference type="ChEBI" id="CHEBI:83665"/>
        <dbReference type="ChEBI" id="CHEBI:456215"/>
        <dbReference type="EC" id="6.3.4.19"/>
    </reaction>
</comment>
<keyword evidence="4 8" id="KW-0819">tRNA processing</keyword>
<dbReference type="InterPro" id="IPR014729">
    <property type="entry name" value="Rossmann-like_a/b/a_fold"/>
</dbReference>
<evidence type="ECO:0000256" key="5">
    <source>
        <dbReference type="ARBA" id="ARBA00022741"/>
    </source>
</evidence>
<dbReference type="EC" id="6.3.4.19" evidence="8"/>
<dbReference type="Pfam" id="PF01171">
    <property type="entry name" value="ATP_bind_3"/>
    <property type="match status" value="1"/>
</dbReference>
<evidence type="ECO:0000256" key="7">
    <source>
        <dbReference type="ARBA" id="ARBA00048539"/>
    </source>
</evidence>
<dbReference type="RefSeq" id="WP_274585491.1">
    <property type="nucleotide sequence ID" value="NZ_CP145811.1"/>
</dbReference>
<dbReference type="NCBIfam" id="TIGR02432">
    <property type="entry name" value="lysidine_TilS_N"/>
    <property type="match status" value="1"/>
</dbReference>
<evidence type="ECO:0000256" key="4">
    <source>
        <dbReference type="ARBA" id="ARBA00022694"/>
    </source>
</evidence>
<dbReference type="InterPro" id="IPR012796">
    <property type="entry name" value="Lysidine-tRNA-synth_C"/>
</dbReference>
<dbReference type="SUPFAM" id="SSF56037">
    <property type="entry name" value="PheT/TilS domain"/>
    <property type="match status" value="1"/>
</dbReference>
<comment type="domain">
    <text evidence="8">The N-terminal region contains the highly conserved SGGXDS motif, predicted to be a P-loop motif involved in ATP binding.</text>
</comment>
<gene>
    <name evidence="8 10" type="primary">tilS</name>
    <name evidence="10" type="ORF">ORY91_001827</name>
    <name evidence="11" type="ORF">V9W64_03425</name>
</gene>
<dbReference type="EMBL" id="CP146598">
    <property type="protein sequence ID" value="WWY03800.1"/>
    <property type="molecule type" value="Genomic_DNA"/>
</dbReference>
<dbReference type="Pfam" id="PF11734">
    <property type="entry name" value="TilS_C"/>
    <property type="match status" value="1"/>
</dbReference>
<dbReference type="GO" id="GO:0005524">
    <property type="term" value="F:ATP binding"/>
    <property type="evidence" value="ECO:0007669"/>
    <property type="project" value="UniProtKB-UniRule"/>
</dbReference>
<keyword evidence="5 8" id="KW-0547">Nucleotide-binding</keyword>
<dbReference type="InterPro" id="IPR012094">
    <property type="entry name" value="tRNA_Ile_lys_synt"/>
</dbReference>
<keyword evidence="6 8" id="KW-0067">ATP-binding</keyword>
<name>A0A9X4EAH7_9NEIS</name>
<dbReference type="SMART" id="SM00977">
    <property type="entry name" value="TilS_C"/>
    <property type="match status" value="1"/>
</dbReference>
<dbReference type="GO" id="GO:0005737">
    <property type="term" value="C:cytoplasm"/>
    <property type="evidence" value="ECO:0007669"/>
    <property type="project" value="UniProtKB-SubCell"/>
</dbReference>
<evidence type="ECO:0000256" key="6">
    <source>
        <dbReference type="ARBA" id="ARBA00022840"/>
    </source>
</evidence>
<evidence type="ECO:0000256" key="1">
    <source>
        <dbReference type="ARBA" id="ARBA00004496"/>
    </source>
</evidence>
<dbReference type="EMBL" id="JAPQFL010000006">
    <property type="protein sequence ID" value="MDD9328403.1"/>
    <property type="molecule type" value="Genomic_DNA"/>
</dbReference>
<accession>A0A9X4EAH7</accession>